<protein>
    <submittedName>
        <fullName evidence="3">Heterokaryon incompatibility protein-domain-containing protein</fullName>
    </submittedName>
</protein>
<dbReference type="PANTHER" id="PTHR24148">
    <property type="entry name" value="ANKYRIN REPEAT DOMAIN-CONTAINING PROTEIN 39 HOMOLOG-RELATED"/>
    <property type="match status" value="1"/>
</dbReference>
<evidence type="ECO:0000259" key="2">
    <source>
        <dbReference type="Pfam" id="PF06985"/>
    </source>
</evidence>
<accession>A0A9P8Y7R1</accession>
<sequence length="981" mass="110976">MERFRSARSALLKTADSVTDSFKQLKIVQNVEREIQEWKAVDPFPYEPLPTPTSIRLIKLAPSKKMEKAARLGKPVSGDAHDDDDDDDDEDDDNNVQFVMHIAELDRNPQFTALSYTWRQQRSTLGAFTRILASISKQTLKDEPLYLEAKDPDEDLVASRKVTCNGHRMMVFENLFEALKRLHRTMPGVWLWIDAICMNQSDLTELTAQIQIMGRIYQSAQLVVVWLGLISWAAERGLKALQEMARADKPMPPYPWDRSRVSIGESAADDWKLLCAASTAFHLANRSWMKRVWVVQELCLARNITYLHGKHEIGLETLLFSCEWYLDGRGRGEAALWSDWQKPLERILSSHMRFLPTTLKAREEFARGNKWTLLQWFQACKGRLASVGKDYVFAGLSLVQEDCLSIDQRLQIAPTLPVRGEETTDASASLNLPIEISHQGSLDSQGPMTRALWPALVPNYSVQDVEVFVNAAACILTHATLEDLLRVASRLRDKHQFRAAFEPQPHEPEAFSGLPSWVPALGSWTSALLADLVPSTVNSPFAACTSSSMSRSHTNLRTVFTGPRISANCKILQVDAATFDEIASVEFEIDIPPAYAELRKLMRFLPRFSGSERRSGDSVEQGKYDNNSHHSPEGSASSLSFLELVACTMVAGQIAGQQVTPAQAGTLLCESITSKVQKVIAGKQRQIAEDQNAQQRLEVEAKKRGHDIDYLQTTLEDNTMANKWRAKRNAIDAGLDAVREITAELEALKSAFPDLNWPKESVLVLREQDVERARAERSESRNKRLMELREKRPFDIKSISSVPGTLLERGKMSANDLLDSWNDVAYLFTLAPEEAYRRVVSDECHAFEQACFEMLTWRRICLTKRGYIMLGPRWVDEGDSVLLLPNSTVPFVFARERDDLAREEARIKERLSHEDTSDDYYQTWRAVRPQLDMRLAEVQERLQQIAEHHDDHWVLLGEAYVQGVMQGEAVAEVEFGSVTIA</sequence>
<name>A0A9P8Y7R1_9PEZI</name>
<feature type="compositionally biased region" description="Acidic residues" evidence="1">
    <location>
        <begin position="81"/>
        <end position="93"/>
    </location>
</feature>
<evidence type="ECO:0000313" key="4">
    <source>
        <dbReference type="Proteomes" id="UP000756346"/>
    </source>
</evidence>
<dbReference type="GeneID" id="70190539"/>
<comment type="caution">
    <text evidence="3">The sequence shown here is derived from an EMBL/GenBank/DDBJ whole genome shotgun (WGS) entry which is preliminary data.</text>
</comment>
<dbReference type="Proteomes" id="UP000756346">
    <property type="component" value="Unassembled WGS sequence"/>
</dbReference>
<feature type="domain" description="Heterokaryon incompatibility" evidence="2">
    <location>
        <begin position="111"/>
        <end position="297"/>
    </location>
</feature>
<dbReference type="RefSeq" id="XP_046013147.1">
    <property type="nucleotide sequence ID" value="XM_046160993.1"/>
</dbReference>
<proteinExistence type="predicted"/>
<dbReference type="Pfam" id="PF06985">
    <property type="entry name" value="HET"/>
    <property type="match status" value="1"/>
</dbReference>
<dbReference type="InterPro" id="IPR010730">
    <property type="entry name" value="HET"/>
</dbReference>
<feature type="compositionally biased region" description="Basic and acidic residues" evidence="1">
    <location>
        <begin position="610"/>
        <end position="632"/>
    </location>
</feature>
<evidence type="ECO:0000256" key="1">
    <source>
        <dbReference type="SAM" id="MobiDB-lite"/>
    </source>
</evidence>
<feature type="region of interest" description="Disordered" evidence="1">
    <location>
        <begin position="610"/>
        <end position="635"/>
    </location>
</feature>
<gene>
    <name evidence="3" type="ORF">B0I36DRAFT_384242</name>
</gene>
<dbReference type="PANTHER" id="PTHR24148:SF73">
    <property type="entry name" value="HET DOMAIN PROTEIN (AFU_ORTHOLOGUE AFUA_8G01020)"/>
    <property type="match status" value="1"/>
</dbReference>
<evidence type="ECO:0000313" key="3">
    <source>
        <dbReference type="EMBL" id="KAH7031467.1"/>
    </source>
</evidence>
<dbReference type="AlphaFoldDB" id="A0A9P8Y7R1"/>
<dbReference type="OrthoDB" id="2157530at2759"/>
<dbReference type="InterPro" id="IPR052895">
    <property type="entry name" value="HetReg/Transcr_Mod"/>
</dbReference>
<reference evidence="3" key="1">
    <citation type="journal article" date="2021" name="Nat. Commun.">
        <title>Genetic determinants of endophytism in the Arabidopsis root mycobiome.</title>
        <authorList>
            <person name="Mesny F."/>
            <person name="Miyauchi S."/>
            <person name="Thiergart T."/>
            <person name="Pickel B."/>
            <person name="Atanasova L."/>
            <person name="Karlsson M."/>
            <person name="Huettel B."/>
            <person name="Barry K.W."/>
            <person name="Haridas S."/>
            <person name="Chen C."/>
            <person name="Bauer D."/>
            <person name="Andreopoulos W."/>
            <person name="Pangilinan J."/>
            <person name="LaButti K."/>
            <person name="Riley R."/>
            <person name="Lipzen A."/>
            <person name="Clum A."/>
            <person name="Drula E."/>
            <person name="Henrissat B."/>
            <person name="Kohler A."/>
            <person name="Grigoriev I.V."/>
            <person name="Martin F.M."/>
            <person name="Hacquard S."/>
        </authorList>
    </citation>
    <scope>NUCLEOTIDE SEQUENCE</scope>
    <source>
        <strain evidence="3">MPI-CAGE-CH-0230</strain>
    </source>
</reference>
<dbReference type="EMBL" id="JAGTJQ010000005">
    <property type="protein sequence ID" value="KAH7031467.1"/>
    <property type="molecule type" value="Genomic_DNA"/>
</dbReference>
<keyword evidence="4" id="KW-1185">Reference proteome</keyword>
<organism evidence="3 4">
    <name type="scientific">Microdochium trichocladiopsis</name>
    <dbReference type="NCBI Taxonomy" id="1682393"/>
    <lineage>
        <taxon>Eukaryota</taxon>
        <taxon>Fungi</taxon>
        <taxon>Dikarya</taxon>
        <taxon>Ascomycota</taxon>
        <taxon>Pezizomycotina</taxon>
        <taxon>Sordariomycetes</taxon>
        <taxon>Xylariomycetidae</taxon>
        <taxon>Xylariales</taxon>
        <taxon>Microdochiaceae</taxon>
        <taxon>Microdochium</taxon>
    </lineage>
</organism>
<feature type="region of interest" description="Disordered" evidence="1">
    <location>
        <begin position="68"/>
        <end position="93"/>
    </location>
</feature>